<sequence length="190" mass="20271">MGVTEDTTQVADRDDVTMHTGSKRHRDTSRDGETVTCKEDVLALLTTLSDSKMCVRGVSLANTLAWRRVEGWSLSDCTISDLTGATLSDCTLEGCNLNRCNMSGATLINCVFKRCNLSAVADTTGATLANVTLQACDTTDMTLEGTVVSGVNTGLPHIDKTNRDLTCEDLGGHDISTWDVSGSRVEGCDL</sequence>
<dbReference type="AlphaFoldDB" id="A0A391P377"/>
<reference evidence="2 3" key="1">
    <citation type="journal article" date="2018" name="PLoS ONE">
        <title>The draft genome of Kipferlia bialata reveals reductive genome evolution in fornicate parasites.</title>
        <authorList>
            <person name="Tanifuji G."/>
            <person name="Takabayashi S."/>
            <person name="Kume K."/>
            <person name="Takagi M."/>
            <person name="Nakayama T."/>
            <person name="Kamikawa R."/>
            <person name="Inagaki Y."/>
            <person name="Hashimoto T."/>
        </authorList>
    </citation>
    <scope>NUCLEOTIDE SEQUENCE [LARGE SCALE GENOMIC DNA]</scope>
    <source>
        <strain evidence="2">NY0173</strain>
    </source>
</reference>
<name>A0A391P377_9EUKA</name>
<dbReference type="Pfam" id="PF00805">
    <property type="entry name" value="Pentapeptide"/>
    <property type="match status" value="1"/>
</dbReference>
<evidence type="ECO:0000256" key="1">
    <source>
        <dbReference type="SAM" id="MobiDB-lite"/>
    </source>
</evidence>
<evidence type="ECO:0000313" key="3">
    <source>
        <dbReference type="Proteomes" id="UP000265618"/>
    </source>
</evidence>
<dbReference type="EMBL" id="BDIP01010603">
    <property type="protein sequence ID" value="GCA65298.1"/>
    <property type="molecule type" value="Genomic_DNA"/>
</dbReference>
<dbReference type="OrthoDB" id="9989223at2759"/>
<dbReference type="PANTHER" id="PTHR14136:SF17">
    <property type="entry name" value="BTB_POZ DOMAIN-CONTAINING PROTEIN KCTD9"/>
    <property type="match status" value="1"/>
</dbReference>
<feature type="non-terminal residue" evidence="2">
    <location>
        <position position="190"/>
    </location>
</feature>
<proteinExistence type="predicted"/>
<dbReference type="InterPro" id="IPR001646">
    <property type="entry name" value="5peptide_repeat"/>
</dbReference>
<dbReference type="Gene3D" id="2.160.20.80">
    <property type="entry name" value="E3 ubiquitin-protein ligase SopA"/>
    <property type="match status" value="1"/>
</dbReference>
<accession>A0A391P377</accession>
<dbReference type="SUPFAM" id="SSF141571">
    <property type="entry name" value="Pentapeptide repeat-like"/>
    <property type="match status" value="1"/>
</dbReference>
<feature type="region of interest" description="Disordered" evidence="1">
    <location>
        <begin position="1"/>
        <end position="31"/>
    </location>
</feature>
<evidence type="ECO:0008006" key="4">
    <source>
        <dbReference type="Google" id="ProtNLM"/>
    </source>
</evidence>
<dbReference type="Proteomes" id="UP000265618">
    <property type="component" value="Unassembled WGS sequence"/>
</dbReference>
<feature type="compositionally biased region" description="Polar residues" evidence="1">
    <location>
        <begin position="1"/>
        <end position="10"/>
    </location>
</feature>
<dbReference type="InterPro" id="IPR051082">
    <property type="entry name" value="Pentapeptide-BTB/POZ_domain"/>
</dbReference>
<comment type="caution">
    <text evidence="2">The sequence shown here is derived from an EMBL/GenBank/DDBJ whole genome shotgun (WGS) entry which is preliminary data.</text>
</comment>
<organism evidence="2 3">
    <name type="scientific">Kipferlia bialata</name>
    <dbReference type="NCBI Taxonomy" id="797122"/>
    <lineage>
        <taxon>Eukaryota</taxon>
        <taxon>Metamonada</taxon>
        <taxon>Carpediemonas-like organisms</taxon>
        <taxon>Kipferlia</taxon>
    </lineage>
</organism>
<keyword evidence="3" id="KW-1185">Reference proteome</keyword>
<gene>
    <name evidence="2" type="ORF">KIPB_016793</name>
</gene>
<protein>
    <recommendedName>
        <fullName evidence="4">Pentapeptide repeat-containing protein</fullName>
    </recommendedName>
</protein>
<dbReference type="PANTHER" id="PTHR14136">
    <property type="entry name" value="BTB_POZ DOMAIN-CONTAINING PROTEIN KCTD9"/>
    <property type="match status" value="1"/>
</dbReference>
<evidence type="ECO:0000313" key="2">
    <source>
        <dbReference type="EMBL" id="GCA65298.1"/>
    </source>
</evidence>